<keyword evidence="3" id="KW-1185">Reference proteome</keyword>
<protein>
    <submittedName>
        <fullName evidence="2">Uncharacterized protein</fullName>
    </submittedName>
</protein>
<evidence type="ECO:0000313" key="2">
    <source>
        <dbReference type="EMBL" id="RXW15256.1"/>
    </source>
</evidence>
<dbReference type="STRING" id="2316362.A0A4Q2D9E4"/>
<evidence type="ECO:0000313" key="3">
    <source>
        <dbReference type="Proteomes" id="UP000290288"/>
    </source>
</evidence>
<evidence type="ECO:0000256" key="1">
    <source>
        <dbReference type="SAM" id="MobiDB-lite"/>
    </source>
</evidence>
<feature type="region of interest" description="Disordered" evidence="1">
    <location>
        <begin position="233"/>
        <end position="253"/>
    </location>
</feature>
<sequence length="889" mass="100010">MPRNSIEDAQDDMQAFLNFNVPLSNNTRSWTRRGQPVLTIAGSYSLKLAASIFILANGRTVCPFHCIHKEPKETDVDTLGESRVTGIPYPPSKTVLRKPSFLERPMRTDSHGVQKPPKPNSYNPNFTLERVLEFFVSEPGDVRRLHCGCSLNEVLVDFSFWKRTKIQSPSTAFIEGMDSPLRPRDRLYLITVLDHLHLSLDQLYHYDIHGKRVSRESRLMMWASKIEDEISGLQGDKDRRKQGGDGSGASSSKRTLEYVEIPDVLVGGEGMSRKGMVSVPGIEEYDIGGENNDKEYREAQASYHVAREALRQFSQSPRRILGLWADLTKAEETTYNGEDGLVKPLNCNSMMLRGGSGRQTPLVAAEFLCTPENLIPQKFTVMALVSVFFSVRALLIDLGTHWLELAYLTHTSVQVYTRERWDGLLRVPKSTLQIRKFHVGLALETRDFTLAFVSMDKLFQPVWRTNEEGPPPQITDVYTQFWSFLEGVADWIRSRIGKNENTSRMGLASTAIREANKIFGGVGGYTITELLAMAGIPACLREHDVFGNPSRVARLCLAFWTYAHTGEKKLPALIKPAWHDGLLAPDEEQRKSYPGSMLLLFGKPLVALPARLAHLVLEHRAAVEKYTQLALTCNELWYREDHQTELPDPFEPAYIRPALEFSGVQLGHLVFGNQLWASLEQQAWFVSSFILNVQDLIIIEGWLVTPTCLKAAEYSENLFSDLTVRQGRKYLDVYAIETPKPVELWSLIGIYPACCADRFDRSRYTLTLADPESVSFAAQSTENGVAVGPLEYSGNGRMFVHGRVRKAKIGRGYLDPTLTDSNVERIARELRAHCPPPPPLTSTTENQPQPAVAKKPKRTRISADKLMALSGQENTAIQEESGGKRRRIQ</sequence>
<proteinExistence type="predicted"/>
<feature type="region of interest" description="Disordered" evidence="1">
    <location>
        <begin position="833"/>
        <end position="889"/>
    </location>
</feature>
<organism evidence="2 3">
    <name type="scientific">Candolleomyces aberdarensis</name>
    <dbReference type="NCBI Taxonomy" id="2316362"/>
    <lineage>
        <taxon>Eukaryota</taxon>
        <taxon>Fungi</taxon>
        <taxon>Dikarya</taxon>
        <taxon>Basidiomycota</taxon>
        <taxon>Agaricomycotina</taxon>
        <taxon>Agaricomycetes</taxon>
        <taxon>Agaricomycetidae</taxon>
        <taxon>Agaricales</taxon>
        <taxon>Agaricineae</taxon>
        <taxon>Psathyrellaceae</taxon>
        <taxon>Candolleomyces</taxon>
    </lineage>
</organism>
<reference evidence="2 3" key="1">
    <citation type="submission" date="2019-01" db="EMBL/GenBank/DDBJ databases">
        <title>Draft genome sequence of Psathyrella aberdarensis IHI B618.</title>
        <authorList>
            <person name="Buettner E."/>
            <person name="Kellner H."/>
        </authorList>
    </citation>
    <scope>NUCLEOTIDE SEQUENCE [LARGE SCALE GENOMIC DNA]</scope>
    <source>
        <strain evidence="2 3">IHI B618</strain>
    </source>
</reference>
<name>A0A4Q2D9E4_9AGAR</name>
<dbReference type="EMBL" id="SDEE01000574">
    <property type="protein sequence ID" value="RXW15256.1"/>
    <property type="molecule type" value="Genomic_DNA"/>
</dbReference>
<dbReference type="AlphaFoldDB" id="A0A4Q2D9E4"/>
<comment type="caution">
    <text evidence="2">The sequence shown here is derived from an EMBL/GenBank/DDBJ whole genome shotgun (WGS) entry which is preliminary data.</text>
</comment>
<gene>
    <name evidence="2" type="ORF">EST38_g10596</name>
</gene>
<dbReference type="Proteomes" id="UP000290288">
    <property type="component" value="Unassembled WGS sequence"/>
</dbReference>
<accession>A0A4Q2D9E4</accession>
<dbReference type="OrthoDB" id="3268838at2759"/>